<dbReference type="FunFam" id="1.25.10.10:FF:000057">
    <property type="entry name" value="Exportin-2 isoform 1"/>
    <property type="match status" value="1"/>
</dbReference>
<keyword evidence="7" id="KW-0539">Nucleus</keyword>
<dbReference type="Proteomes" id="UP000803844">
    <property type="component" value="Unassembled WGS sequence"/>
</dbReference>
<name>A0A9P4YD92_CRYP1</name>
<evidence type="ECO:0000313" key="9">
    <source>
        <dbReference type="EMBL" id="KAF3771238.1"/>
    </source>
</evidence>
<dbReference type="GO" id="GO:0005829">
    <property type="term" value="C:cytosol"/>
    <property type="evidence" value="ECO:0007669"/>
    <property type="project" value="TreeGrafter"/>
</dbReference>
<keyword evidence="6" id="KW-0653">Protein transport</keyword>
<feature type="domain" description="Importin N-terminal" evidence="8">
    <location>
        <begin position="24"/>
        <end position="97"/>
    </location>
</feature>
<organism evidence="9 10">
    <name type="scientific">Cryphonectria parasitica (strain ATCC 38755 / EP155)</name>
    <dbReference type="NCBI Taxonomy" id="660469"/>
    <lineage>
        <taxon>Eukaryota</taxon>
        <taxon>Fungi</taxon>
        <taxon>Dikarya</taxon>
        <taxon>Ascomycota</taxon>
        <taxon>Pezizomycotina</taxon>
        <taxon>Sordariomycetes</taxon>
        <taxon>Sordariomycetidae</taxon>
        <taxon>Diaporthales</taxon>
        <taxon>Cryphonectriaceae</taxon>
        <taxon>Cryphonectria-Endothia species complex</taxon>
        <taxon>Cryphonectria</taxon>
    </lineage>
</organism>
<dbReference type="Pfam" id="PF03378">
    <property type="entry name" value="CAS_CSE1"/>
    <property type="match status" value="1"/>
</dbReference>
<dbReference type="Pfam" id="PF08506">
    <property type="entry name" value="Cse1"/>
    <property type="match status" value="1"/>
</dbReference>
<keyword evidence="4" id="KW-0813">Transport</keyword>
<keyword evidence="5" id="KW-0963">Cytoplasm</keyword>
<keyword evidence="10" id="KW-1185">Reference proteome</keyword>
<dbReference type="AlphaFoldDB" id="A0A9P4YD92"/>
<dbReference type="PANTHER" id="PTHR10997:SF8">
    <property type="entry name" value="EXPORTIN-2"/>
    <property type="match status" value="1"/>
</dbReference>
<dbReference type="InterPro" id="IPR001494">
    <property type="entry name" value="Importin-beta_N"/>
</dbReference>
<dbReference type="GO" id="GO:0005049">
    <property type="term" value="F:nuclear export signal receptor activity"/>
    <property type="evidence" value="ECO:0007669"/>
    <property type="project" value="TreeGrafter"/>
</dbReference>
<dbReference type="SMART" id="SM00913">
    <property type="entry name" value="IBN_N"/>
    <property type="match status" value="1"/>
</dbReference>
<evidence type="ECO:0000256" key="3">
    <source>
        <dbReference type="ARBA" id="ARBA00008669"/>
    </source>
</evidence>
<dbReference type="RefSeq" id="XP_040782199.1">
    <property type="nucleotide sequence ID" value="XM_040918154.1"/>
</dbReference>
<dbReference type="GO" id="GO:0006606">
    <property type="term" value="P:protein import into nucleus"/>
    <property type="evidence" value="ECO:0007669"/>
    <property type="project" value="TreeGrafter"/>
</dbReference>
<comment type="similarity">
    <text evidence="3">Belongs to the XPO2/CSE1 family.</text>
</comment>
<dbReference type="InterPro" id="IPR011989">
    <property type="entry name" value="ARM-like"/>
</dbReference>
<evidence type="ECO:0000256" key="1">
    <source>
        <dbReference type="ARBA" id="ARBA00004123"/>
    </source>
</evidence>
<dbReference type="InterPro" id="IPR013713">
    <property type="entry name" value="XPO2_central"/>
</dbReference>
<protein>
    <submittedName>
        <fullName evidence="9">Cse1-domain-containing protein</fullName>
    </submittedName>
</protein>
<dbReference type="GO" id="GO:0006611">
    <property type="term" value="P:protein export from nucleus"/>
    <property type="evidence" value="ECO:0007669"/>
    <property type="project" value="TreeGrafter"/>
</dbReference>
<dbReference type="GO" id="GO:0031267">
    <property type="term" value="F:small GTPase binding"/>
    <property type="evidence" value="ECO:0007669"/>
    <property type="project" value="InterPro"/>
</dbReference>
<dbReference type="InterPro" id="IPR005043">
    <property type="entry name" value="XPO2_C"/>
</dbReference>
<comment type="subcellular location">
    <subcellularLocation>
        <location evidence="2">Cytoplasm</location>
    </subcellularLocation>
    <subcellularLocation>
        <location evidence="1">Nucleus</location>
    </subcellularLocation>
</comment>
<dbReference type="InterPro" id="IPR016024">
    <property type="entry name" value="ARM-type_fold"/>
</dbReference>
<evidence type="ECO:0000259" key="8">
    <source>
        <dbReference type="PROSITE" id="PS50166"/>
    </source>
</evidence>
<proteinExistence type="inferred from homology"/>
<dbReference type="Gene3D" id="1.25.10.10">
    <property type="entry name" value="Leucine-rich Repeat Variant"/>
    <property type="match status" value="1"/>
</dbReference>
<gene>
    <name evidence="9" type="ORF">M406DRAFT_272633</name>
</gene>
<evidence type="ECO:0000256" key="5">
    <source>
        <dbReference type="ARBA" id="ARBA00022490"/>
    </source>
</evidence>
<dbReference type="EMBL" id="MU032344">
    <property type="protein sequence ID" value="KAF3771238.1"/>
    <property type="molecule type" value="Genomic_DNA"/>
</dbReference>
<dbReference type="SUPFAM" id="SSF48371">
    <property type="entry name" value="ARM repeat"/>
    <property type="match status" value="1"/>
</dbReference>
<evidence type="ECO:0000313" key="10">
    <source>
        <dbReference type="Proteomes" id="UP000803844"/>
    </source>
</evidence>
<dbReference type="Pfam" id="PF03810">
    <property type="entry name" value="IBN_N"/>
    <property type="match status" value="1"/>
</dbReference>
<dbReference type="PROSITE" id="PS50166">
    <property type="entry name" value="IMPORTIN_B_NT"/>
    <property type="match status" value="1"/>
</dbReference>
<dbReference type="OrthoDB" id="3268246at2759"/>
<dbReference type="GO" id="GO:0005635">
    <property type="term" value="C:nuclear envelope"/>
    <property type="evidence" value="ECO:0007669"/>
    <property type="project" value="TreeGrafter"/>
</dbReference>
<dbReference type="GeneID" id="63835283"/>
<evidence type="ECO:0000256" key="4">
    <source>
        <dbReference type="ARBA" id="ARBA00022448"/>
    </source>
</evidence>
<reference evidence="9" key="1">
    <citation type="journal article" date="2020" name="Phytopathology">
        <title>Genome sequence of the chestnut blight fungus Cryphonectria parasitica EP155: A fundamental resource for an archetypical invasive plant pathogen.</title>
        <authorList>
            <person name="Crouch J.A."/>
            <person name="Dawe A."/>
            <person name="Aerts A."/>
            <person name="Barry K."/>
            <person name="Churchill A.C.L."/>
            <person name="Grimwood J."/>
            <person name="Hillman B."/>
            <person name="Milgroom M.G."/>
            <person name="Pangilinan J."/>
            <person name="Smith M."/>
            <person name="Salamov A."/>
            <person name="Schmutz J."/>
            <person name="Yadav J."/>
            <person name="Grigoriev I.V."/>
            <person name="Nuss D."/>
        </authorList>
    </citation>
    <scope>NUCLEOTIDE SEQUENCE</scope>
    <source>
        <strain evidence="9">EP155</strain>
    </source>
</reference>
<accession>A0A9P4YD92</accession>
<comment type="caution">
    <text evidence="9">The sequence shown here is derived from an EMBL/GenBank/DDBJ whole genome shotgun (WGS) entry which is preliminary data.</text>
</comment>
<evidence type="ECO:0000256" key="6">
    <source>
        <dbReference type="ARBA" id="ARBA00022927"/>
    </source>
</evidence>
<evidence type="ECO:0000256" key="2">
    <source>
        <dbReference type="ARBA" id="ARBA00004496"/>
    </source>
</evidence>
<evidence type="ECO:0000256" key="7">
    <source>
        <dbReference type="ARBA" id="ARBA00023242"/>
    </source>
</evidence>
<sequence>MAAEIQNIAQLLDATLDPQQHRKAENLLKQEEKKPQYSLQLLKIVAEQSLPVKTRLAAALAFKNFVRLNYVNEDGEHKLPAGEVATIKQELVGLMITSPPNIQSQLGEAISVIADSDFWTRWDTLIQDLVSRISPTDYKVNNGVLEVAHSIFVRWRPLFQSNELYAEVNHVVQHFGPAYGELLRITDQQIDANKDNTAPLQGWFETMSLMVRILYDLTCHDLPPTIEGNLPYIFGLLDKYLSYTNPIFAGDEDEATALEHVKADICEALTLFSTKYDEDFTPYCERFITSVWNLLSTIGPEKKYDLLVSKALQFLTAVAGSKHAAAFNDENILGQIVEKVILPNVTLRESDIEMFEDEPIEFIRRDLEGSDTDSRRRAATDFLRKLLERFELLVTSVVFKYIDHYLTQGQKDWKAKDTAVYLYLAIAAKGAVTTAQGVKTVNPHVNVVEFFQSHIASDLLNDAGVEPISKVDAIKYLHNFRSQLTREQWQAAFQPLIKNMASDNYVVYTYAAIAVERVLFLTNDQGEHTFSRADIEPLAKDLLDHLFHLVEKDKAPAKMQENEFLMRCIMRVLIVINQGIQPILDGVLNHLINIVGVIKANPSNPRFYYYLFEAMGALVRFSSPSQEAMLHERLWEPFSYILNQDISEFVPYVFQIFAALLEATPSNELPANYSTLLPYILAPAVWETRGNVPGCARFLAAMVPKSKRVILENRQLEQVLGVFQGLLNVKKTEQNAFDILESVIAAFDGTTLGAYFPTILQLTLAKLQAQPSDSYKQRFVRFYHLVSARTEHGLGADFFIKHVEALQAKMFPAIYQSIILKTTGSLARPVDRKIGVISYTKTLCDSKEFAITYGNKGWGWTANALLDLLKNPPKVAVGFGDEIITEADVDDIGFGLGYTPLNTCKRGPRDDFPELTDVQVWVSEYMKKTNAQANGMLLQFVQQRVSPEGQQALAPYLQ</sequence>
<dbReference type="PANTHER" id="PTHR10997">
    <property type="entry name" value="IMPORTIN-7, 8, 11"/>
    <property type="match status" value="1"/>
</dbReference>